<dbReference type="PIRSF" id="PIRSF028846">
    <property type="entry name" value="UCP028846"/>
    <property type="match status" value="1"/>
</dbReference>
<gene>
    <name evidence="1" type="ORF">J5A65_05165</name>
</gene>
<accession>A0ABX7Y9A3</accession>
<keyword evidence="2" id="KW-1185">Reference proteome</keyword>
<dbReference type="InterPro" id="IPR008928">
    <property type="entry name" value="6-hairpin_glycosidase_sf"/>
</dbReference>
<organism evidence="1 2">
    <name type="scientific">Arachnia rubra</name>
    <dbReference type="NCBI Taxonomy" id="1547448"/>
    <lineage>
        <taxon>Bacteria</taxon>
        <taxon>Bacillati</taxon>
        <taxon>Actinomycetota</taxon>
        <taxon>Actinomycetes</taxon>
        <taxon>Propionibacteriales</taxon>
        <taxon>Propionibacteriaceae</taxon>
        <taxon>Arachnia</taxon>
    </lineage>
</organism>
<evidence type="ECO:0000313" key="1">
    <source>
        <dbReference type="EMBL" id="QUC09113.1"/>
    </source>
</evidence>
<dbReference type="Proteomes" id="UP000678513">
    <property type="component" value="Chromosome"/>
</dbReference>
<dbReference type="SMART" id="SM01149">
    <property type="entry name" value="DUF1237"/>
    <property type="match status" value="1"/>
</dbReference>
<reference evidence="1 2" key="1">
    <citation type="submission" date="2021-03" db="EMBL/GenBank/DDBJ databases">
        <title>Human Oral Microbial Genomes.</title>
        <authorList>
            <person name="Johnston C.D."/>
            <person name="Chen T."/>
            <person name="Dewhirst F.E."/>
        </authorList>
    </citation>
    <scope>NUCLEOTIDE SEQUENCE [LARGE SCALE GENOMIC DNA]</scope>
    <source>
        <strain evidence="1 2">DSMZ 100122</strain>
    </source>
</reference>
<protein>
    <submittedName>
        <fullName evidence="1">Glycoside hydrolase family 125 protein</fullName>
    </submittedName>
</protein>
<dbReference type="PANTHER" id="PTHR31047:SF0">
    <property type="entry name" value="MEIOTICALLY UP-REGULATED GENE 157 PROTEIN"/>
    <property type="match status" value="1"/>
</dbReference>
<evidence type="ECO:0000313" key="2">
    <source>
        <dbReference type="Proteomes" id="UP000678513"/>
    </source>
</evidence>
<dbReference type="Pfam" id="PF06824">
    <property type="entry name" value="Glyco_hydro_125"/>
    <property type="match status" value="1"/>
</dbReference>
<proteinExistence type="predicted"/>
<dbReference type="EMBL" id="CP072384">
    <property type="protein sequence ID" value="QUC09113.1"/>
    <property type="molecule type" value="Genomic_DNA"/>
</dbReference>
<dbReference type="InterPro" id="IPR012341">
    <property type="entry name" value="6hp_glycosidase-like_sf"/>
</dbReference>
<dbReference type="InterPro" id="IPR008313">
    <property type="entry name" value="GH125"/>
</dbReference>
<dbReference type="RefSeq" id="WP_212326146.1">
    <property type="nucleotide sequence ID" value="NZ_AP024463.1"/>
</dbReference>
<dbReference type="SUPFAM" id="SSF48208">
    <property type="entry name" value="Six-hairpin glycosidases"/>
    <property type="match status" value="1"/>
</dbReference>
<name>A0ABX7Y9A3_9ACTN</name>
<sequence length="452" mass="49651">MSWGAPVGKPTQRPLLLPGWLLEEVRTRVARATGHERAAEITARLLAGTATTTIDLGAPGEETWVITGDIPAMWLRDSCLQLAPLLRLVPDFPKLAGVAASLLRRHWRMILTDPYANAFNRTPDGNRWDEDLPPQGPWVWERKWELDSLAFPLDLAARLDALGCRSWQTPEFWAALEVILDVAETEQHHEAKSTYRFTRPGAPASDTLVREGRGPLTRECGLVFQAFRPSDDACQLGFNIPGNAFFASTLGHLAPLLGRNPLKARVLDLASSIEEGIGAHGMIRRPEPHLAYEVNGMGGQLFMDDANLPSLLGLPYLGVMEAGGPLYQATRRRVLSEANPHFVTAPRLRGVGSPHTPPGHVWPIAVAVAGLTAIDPAEKSAALRMLIDSTGGTGWMHESVDASDPAHFTRPWFSWANAMFCELALDIASYPRPALSQRSWMRNPSPGFKSHY</sequence>
<keyword evidence="1" id="KW-0378">Hydrolase</keyword>
<dbReference type="PANTHER" id="PTHR31047">
    <property type="entry name" value="MEIOTICALLY UP-REGULATED GENE 157 PROTEIN"/>
    <property type="match status" value="1"/>
</dbReference>
<dbReference type="Gene3D" id="1.50.10.10">
    <property type="match status" value="1"/>
</dbReference>
<dbReference type="GO" id="GO:0016787">
    <property type="term" value="F:hydrolase activity"/>
    <property type="evidence" value="ECO:0007669"/>
    <property type="project" value="UniProtKB-KW"/>
</dbReference>